<evidence type="ECO:0000313" key="2">
    <source>
        <dbReference type="EMBL" id="ABJ88652.1"/>
    </source>
</evidence>
<feature type="transmembrane region" description="Helical" evidence="1">
    <location>
        <begin position="168"/>
        <end position="196"/>
    </location>
</feature>
<evidence type="ECO:0000256" key="1">
    <source>
        <dbReference type="SAM" id="Phobius"/>
    </source>
</evidence>
<feature type="transmembrane region" description="Helical" evidence="1">
    <location>
        <begin position="96"/>
        <end position="115"/>
    </location>
</feature>
<proteinExistence type="predicted"/>
<feature type="transmembrane region" description="Helical" evidence="1">
    <location>
        <begin position="259"/>
        <end position="283"/>
    </location>
</feature>
<gene>
    <name evidence="2" type="ordered locus">Acid_7754</name>
</gene>
<keyword evidence="1" id="KW-0812">Transmembrane</keyword>
<keyword evidence="1" id="KW-0472">Membrane</keyword>
<feature type="transmembrane region" description="Helical" evidence="1">
    <location>
        <begin position="121"/>
        <end position="138"/>
    </location>
</feature>
<organism evidence="2">
    <name type="scientific">Solibacter usitatus (strain Ellin6076)</name>
    <dbReference type="NCBI Taxonomy" id="234267"/>
    <lineage>
        <taxon>Bacteria</taxon>
        <taxon>Pseudomonadati</taxon>
        <taxon>Acidobacteriota</taxon>
        <taxon>Terriglobia</taxon>
        <taxon>Bryobacterales</taxon>
        <taxon>Solibacteraceae</taxon>
        <taxon>Candidatus Solibacter</taxon>
    </lineage>
</organism>
<feature type="transmembrane region" description="Helical" evidence="1">
    <location>
        <begin position="345"/>
        <end position="362"/>
    </location>
</feature>
<dbReference type="KEGG" id="sus:Acid_7754"/>
<dbReference type="eggNOG" id="COG1287">
    <property type="taxonomic scope" value="Bacteria"/>
</dbReference>
<dbReference type="InParanoid" id="Q01NW8"/>
<dbReference type="STRING" id="234267.Acid_7754"/>
<feature type="transmembrane region" description="Helical" evidence="1">
    <location>
        <begin position="217"/>
        <end position="239"/>
    </location>
</feature>
<feature type="transmembrane region" description="Helical" evidence="1">
    <location>
        <begin position="19"/>
        <end position="35"/>
    </location>
</feature>
<dbReference type="HOGENOM" id="CLU_033063_0_0_0"/>
<dbReference type="EMBL" id="CP000473">
    <property type="protein sequence ID" value="ABJ88652.1"/>
    <property type="molecule type" value="Genomic_DNA"/>
</dbReference>
<accession>Q01NW8</accession>
<keyword evidence="1" id="KW-1133">Transmembrane helix</keyword>
<name>Q01NW8_SOLUE</name>
<feature type="transmembrane region" description="Helical" evidence="1">
    <location>
        <begin position="304"/>
        <end position="325"/>
    </location>
</feature>
<protein>
    <recommendedName>
        <fullName evidence="3">Glycosyltransferase RgtA/B/C/D-like domain-containing protein</fullName>
    </recommendedName>
</protein>
<dbReference type="OrthoDB" id="103336at2"/>
<reference evidence="2" key="1">
    <citation type="submission" date="2006-10" db="EMBL/GenBank/DDBJ databases">
        <title>Complete sequence of Solibacter usitatus Ellin6076.</title>
        <authorList>
            <consortium name="US DOE Joint Genome Institute"/>
            <person name="Copeland A."/>
            <person name="Lucas S."/>
            <person name="Lapidus A."/>
            <person name="Barry K."/>
            <person name="Detter J.C."/>
            <person name="Glavina del Rio T."/>
            <person name="Hammon N."/>
            <person name="Israni S."/>
            <person name="Dalin E."/>
            <person name="Tice H."/>
            <person name="Pitluck S."/>
            <person name="Thompson L.S."/>
            <person name="Brettin T."/>
            <person name="Bruce D."/>
            <person name="Han C."/>
            <person name="Tapia R."/>
            <person name="Gilna P."/>
            <person name="Schmutz J."/>
            <person name="Larimer F."/>
            <person name="Land M."/>
            <person name="Hauser L."/>
            <person name="Kyrpides N."/>
            <person name="Mikhailova N."/>
            <person name="Janssen P.H."/>
            <person name="Kuske C.R."/>
            <person name="Richardson P."/>
        </authorList>
    </citation>
    <scope>NUCLEOTIDE SEQUENCE</scope>
    <source>
        <strain evidence="2">Ellin6076</strain>
    </source>
</reference>
<dbReference type="AlphaFoldDB" id="Q01NW8"/>
<evidence type="ECO:0008006" key="3">
    <source>
        <dbReference type="Google" id="ProtNLM"/>
    </source>
</evidence>
<sequence length="479" mass="53083">MFRSGVPHGRWLRWCLPDLAFATACISLFYCLLLFHGTEQLFRDSDAGWHLRNGETILATGQLPRTDPYSFTRAGAPWYAWEWLADVAGGSIHRGLGLNGVAIFYAAAISAGVWLWFRLHWALGGNFLIACAMAPLLLSTCNIHWLARPHVLSWLFLLVAVFPRRPNLILVGAVTALWANIHASFFLAPVIALTFLGQELIEAEFHLSSGVRYYLKAFAITALAPLLNPYGANLYVHVFRYLTDSELLSRIGEFQSFDFHSAGSGQILAAVLVGIVGGTLALTQRRYHHFALAVLVTAMALRSARALPLCALLLLPIANAAITRWLPLPGLLAYGDNLRALDAKFQGLALTPLILAAAFCLTRGAAFPPDQFPVAAYPHIPAGARLFAPDKFGGYLIYRSNGALKVFFDGRSDFYGANFLKKYQRLVQVRPGWREYWESFHFTHALVQTDAPLLPALEQIGWRRVYQDKTAILLAFPGT</sequence>